<name>A0ABP7XBY3_9ACTN</name>
<feature type="domain" description="UspA" evidence="3">
    <location>
        <begin position="191"/>
        <end position="325"/>
    </location>
</feature>
<dbReference type="InterPro" id="IPR014729">
    <property type="entry name" value="Rossmann-like_a/b/a_fold"/>
</dbReference>
<sequence length="329" mass="34310">MGTSDTTSPQSASADHTGPDHTGPDHAGSDHTDSADIVGAVVVGVDGSTESRRAVEWAADHAALERRPLVLLHAAPVTGPVSGLWLDQAGIDHVQLREAIRVEARAHLLAAEIRVQERHPDLPVHTRLVDGDPRSVLHSVGATAALLVVGSRGRGPVASLLLGSVSAAVARHAPCPVVVVRDAVVARPGGVVVGVDATPASRAAVEFAFREASLTGRRLIAVHCLFDIEHAEMGHAFFEPRVGDIEEARLLVSETMAGIVEKFPDVEVECRYARGPADEMLVRAAAGMDLVVVGAERRGPIGTALFGSVAGSVLEHAHGSVAVVPLGRR</sequence>
<dbReference type="RefSeq" id="WP_344731657.1">
    <property type="nucleotide sequence ID" value="NZ_BAAAZH010000003.1"/>
</dbReference>
<comment type="similarity">
    <text evidence="1">Belongs to the universal stress protein A family.</text>
</comment>
<evidence type="ECO:0000256" key="2">
    <source>
        <dbReference type="SAM" id="MobiDB-lite"/>
    </source>
</evidence>
<evidence type="ECO:0000313" key="4">
    <source>
        <dbReference type="EMBL" id="GAA4110280.1"/>
    </source>
</evidence>
<dbReference type="Gene3D" id="3.40.50.620">
    <property type="entry name" value="HUPs"/>
    <property type="match status" value="2"/>
</dbReference>
<proteinExistence type="inferred from homology"/>
<feature type="compositionally biased region" description="Basic and acidic residues" evidence="2">
    <location>
        <begin position="17"/>
        <end position="33"/>
    </location>
</feature>
<accession>A0ABP7XBY3</accession>
<feature type="compositionally biased region" description="Polar residues" evidence="2">
    <location>
        <begin position="1"/>
        <end position="14"/>
    </location>
</feature>
<dbReference type="InterPro" id="IPR006015">
    <property type="entry name" value="Universal_stress_UspA"/>
</dbReference>
<feature type="region of interest" description="Disordered" evidence="2">
    <location>
        <begin position="1"/>
        <end position="33"/>
    </location>
</feature>
<evidence type="ECO:0000259" key="3">
    <source>
        <dbReference type="Pfam" id="PF00582"/>
    </source>
</evidence>
<dbReference type="PANTHER" id="PTHR31964:SF113">
    <property type="entry name" value="USPA DOMAIN-CONTAINING PROTEIN"/>
    <property type="match status" value="1"/>
</dbReference>
<dbReference type="InterPro" id="IPR006016">
    <property type="entry name" value="UspA"/>
</dbReference>
<dbReference type="Pfam" id="PF00582">
    <property type="entry name" value="Usp"/>
    <property type="match status" value="2"/>
</dbReference>
<gene>
    <name evidence="4" type="ORF">GCM10022215_05320</name>
</gene>
<dbReference type="CDD" id="cd23659">
    <property type="entry name" value="USP_At3g01520-like"/>
    <property type="match status" value="1"/>
</dbReference>
<organism evidence="4 5">
    <name type="scientific">Nocardioides fonticola</name>
    <dbReference type="NCBI Taxonomy" id="450363"/>
    <lineage>
        <taxon>Bacteria</taxon>
        <taxon>Bacillati</taxon>
        <taxon>Actinomycetota</taxon>
        <taxon>Actinomycetes</taxon>
        <taxon>Propionibacteriales</taxon>
        <taxon>Nocardioidaceae</taxon>
        <taxon>Nocardioides</taxon>
    </lineage>
</organism>
<keyword evidence="5" id="KW-1185">Reference proteome</keyword>
<comment type="caution">
    <text evidence="4">The sequence shown here is derived from an EMBL/GenBank/DDBJ whole genome shotgun (WGS) entry which is preliminary data.</text>
</comment>
<evidence type="ECO:0000256" key="1">
    <source>
        <dbReference type="ARBA" id="ARBA00008791"/>
    </source>
</evidence>
<dbReference type="SUPFAM" id="SSF52402">
    <property type="entry name" value="Adenine nucleotide alpha hydrolases-like"/>
    <property type="match status" value="2"/>
</dbReference>
<dbReference type="Proteomes" id="UP001501495">
    <property type="component" value="Unassembled WGS sequence"/>
</dbReference>
<dbReference type="PANTHER" id="PTHR31964">
    <property type="entry name" value="ADENINE NUCLEOTIDE ALPHA HYDROLASES-LIKE SUPERFAMILY PROTEIN"/>
    <property type="match status" value="1"/>
</dbReference>
<evidence type="ECO:0000313" key="5">
    <source>
        <dbReference type="Proteomes" id="UP001501495"/>
    </source>
</evidence>
<dbReference type="PRINTS" id="PR01438">
    <property type="entry name" value="UNVRSLSTRESS"/>
</dbReference>
<feature type="domain" description="UspA" evidence="3">
    <location>
        <begin position="41"/>
        <end position="181"/>
    </location>
</feature>
<protein>
    <submittedName>
        <fullName evidence="4">Universal stress protein</fullName>
    </submittedName>
</protein>
<dbReference type="EMBL" id="BAAAZH010000003">
    <property type="protein sequence ID" value="GAA4110280.1"/>
    <property type="molecule type" value="Genomic_DNA"/>
</dbReference>
<reference evidence="5" key="1">
    <citation type="journal article" date="2019" name="Int. J. Syst. Evol. Microbiol.">
        <title>The Global Catalogue of Microorganisms (GCM) 10K type strain sequencing project: providing services to taxonomists for standard genome sequencing and annotation.</title>
        <authorList>
            <consortium name="The Broad Institute Genomics Platform"/>
            <consortium name="The Broad Institute Genome Sequencing Center for Infectious Disease"/>
            <person name="Wu L."/>
            <person name="Ma J."/>
        </authorList>
    </citation>
    <scope>NUCLEOTIDE SEQUENCE [LARGE SCALE GENOMIC DNA]</scope>
    <source>
        <strain evidence="5">JCM 16703</strain>
    </source>
</reference>